<evidence type="ECO:0000256" key="4">
    <source>
        <dbReference type="ARBA" id="ARBA00023136"/>
    </source>
</evidence>
<dbReference type="RefSeq" id="XP_006825407.1">
    <property type="nucleotide sequence ID" value="XM_006825344.1"/>
</dbReference>
<feature type="transmembrane region" description="Helical" evidence="5">
    <location>
        <begin position="148"/>
        <end position="169"/>
    </location>
</feature>
<feature type="transmembrane region" description="Helical" evidence="5">
    <location>
        <begin position="189"/>
        <end position="208"/>
    </location>
</feature>
<protein>
    <submittedName>
        <fullName evidence="8">Proton-coupled amino acid transporter 1-like</fullName>
    </submittedName>
</protein>
<feature type="transmembrane region" description="Helical" evidence="5">
    <location>
        <begin position="261"/>
        <end position="285"/>
    </location>
</feature>
<feature type="domain" description="Amino acid transporter transmembrane" evidence="6">
    <location>
        <begin position="46"/>
        <end position="389"/>
    </location>
</feature>
<reference evidence="8" key="1">
    <citation type="submission" date="2025-08" db="UniProtKB">
        <authorList>
            <consortium name="RefSeq"/>
        </authorList>
    </citation>
    <scope>IDENTIFICATION</scope>
    <source>
        <tissue evidence="8">Testes</tissue>
    </source>
</reference>
<feature type="transmembrane region" description="Helical" evidence="5">
    <location>
        <begin position="370"/>
        <end position="393"/>
    </location>
</feature>
<evidence type="ECO:0000259" key="6">
    <source>
        <dbReference type="Pfam" id="PF01490"/>
    </source>
</evidence>
<keyword evidence="4 5" id="KW-0472">Membrane</keyword>
<feature type="transmembrane region" description="Helical" evidence="5">
    <location>
        <begin position="220"/>
        <end position="241"/>
    </location>
</feature>
<feature type="transmembrane region" description="Helical" evidence="5">
    <location>
        <begin position="329"/>
        <end position="349"/>
    </location>
</feature>
<dbReference type="Pfam" id="PF01490">
    <property type="entry name" value="Aa_trans"/>
    <property type="match status" value="1"/>
</dbReference>
<comment type="subcellular location">
    <subcellularLocation>
        <location evidence="1">Membrane</location>
        <topology evidence="1">Multi-pass membrane protein</topology>
    </subcellularLocation>
</comment>
<dbReference type="PANTHER" id="PTHR22950">
    <property type="entry name" value="AMINO ACID TRANSPORTER"/>
    <property type="match status" value="1"/>
</dbReference>
<dbReference type="Proteomes" id="UP000694865">
    <property type="component" value="Unplaced"/>
</dbReference>
<accession>A0ABM0MZG6</accession>
<keyword evidence="2 5" id="KW-0812">Transmembrane</keyword>
<organism evidence="7 8">
    <name type="scientific">Saccoglossus kowalevskii</name>
    <name type="common">Acorn worm</name>
    <dbReference type="NCBI Taxonomy" id="10224"/>
    <lineage>
        <taxon>Eukaryota</taxon>
        <taxon>Metazoa</taxon>
        <taxon>Hemichordata</taxon>
        <taxon>Enteropneusta</taxon>
        <taxon>Harrimaniidae</taxon>
        <taxon>Saccoglossus</taxon>
    </lineage>
</organism>
<evidence type="ECO:0000313" key="8">
    <source>
        <dbReference type="RefSeq" id="XP_006825407.1"/>
    </source>
</evidence>
<dbReference type="PANTHER" id="PTHR22950:SF349">
    <property type="entry name" value="AMINO ACID TRANSPORTER TRANSMEMBRANE DOMAIN-CONTAINING PROTEIN"/>
    <property type="match status" value="1"/>
</dbReference>
<proteinExistence type="predicted"/>
<dbReference type="GeneID" id="102800503"/>
<feature type="transmembrane region" description="Helical" evidence="5">
    <location>
        <begin position="306"/>
        <end position="323"/>
    </location>
</feature>
<evidence type="ECO:0000313" key="7">
    <source>
        <dbReference type="Proteomes" id="UP000694865"/>
    </source>
</evidence>
<dbReference type="InterPro" id="IPR013057">
    <property type="entry name" value="AA_transpt_TM"/>
</dbReference>
<keyword evidence="7" id="KW-1185">Reference proteome</keyword>
<keyword evidence="3 5" id="KW-1133">Transmembrane helix</keyword>
<feature type="transmembrane region" description="Helical" evidence="5">
    <location>
        <begin position="79"/>
        <end position="99"/>
    </location>
</feature>
<feature type="transmembrane region" description="Helical" evidence="5">
    <location>
        <begin position="119"/>
        <end position="136"/>
    </location>
</feature>
<name>A0ABM0MZG6_SACKO</name>
<evidence type="ECO:0000256" key="3">
    <source>
        <dbReference type="ARBA" id="ARBA00022989"/>
    </source>
</evidence>
<gene>
    <name evidence="8" type="primary">LOC102800503</name>
</gene>
<evidence type="ECO:0000256" key="5">
    <source>
        <dbReference type="SAM" id="Phobius"/>
    </source>
</evidence>
<evidence type="ECO:0000256" key="2">
    <source>
        <dbReference type="ARBA" id="ARBA00022692"/>
    </source>
</evidence>
<sequence>MVRKSGREEGRENETLFRGQNQVALLLLMKSRRPFAMSISIYIQKRTKSVSLDYGEVAYEATHLSAAKRFNSYANIARITVNTFLFFSQLVFCSIYIIFISDNIQQIYIQFHPNHTPVVQVFMVILTIVILLISYIKNLDALAIYSAIGNLILIVGSVIVFEYLIAGIVENKTDISSLPLFDTVANFPIFFGTAVFSYEGIGVVLPVENKMKHPRHFKKTLHISMAIVTILYIFMGTLGYMRFGLDVKDTITLNLPQDQGLYISVRIMLSLVLVVSYAIQFYVPIQITWPTLRGLLQERLQTFGEYVYRTILVLFTLAVAAAIPQLALFISLVGSFTGSALTLIFPAILDELTFYSSYDTTRAKRRLFKNLFVILFGVIGFIFGTAVSILNLIEVLSSASTNCTPPPVNLTMINITYMIP</sequence>
<evidence type="ECO:0000256" key="1">
    <source>
        <dbReference type="ARBA" id="ARBA00004141"/>
    </source>
</evidence>